<dbReference type="Proteomes" id="UP000799640">
    <property type="component" value="Unassembled WGS sequence"/>
</dbReference>
<keyword evidence="2" id="KW-1185">Reference proteome</keyword>
<sequence length="51" mass="5387">MATPVPAQYQRALTLNTRSPSGSTCNPIFPPPAQQPGCYLPSSSLPPYDAP</sequence>
<reference evidence="1" key="1">
    <citation type="journal article" date="2020" name="Stud. Mycol.">
        <title>101 Dothideomycetes genomes: a test case for predicting lifestyles and emergence of pathogens.</title>
        <authorList>
            <person name="Haridas S."/>
            <person name="Albert R."/>
            <person name="Binder M."/>
            <person name="Bloem J."/>
            <person name="Labutti K."/>
            <person name="Salamov A."/>
            <person name="Andreopoulos B."/>
            <person name="Baker S."/>
            <person name="Barry K."/>
            <person name="Bills G."/>
            <person name="Bluhm B."/>
            <person name="Cannon C."/>
            <person name="Castanera R."/>
            <person name="Culley D."/>
            <person name="Daum C."/>
            <person name="Ezra D."/>
            <person name="Gonzalez J."/>
            <person name="Henrissat B."/>
            <person name="Kuo A."/>
            <person name="Liang C."/>
            <person name="Lipzen A."/>
            <person name="Lutzoni F."/>
            <person name="Magnuson J."/>
            <person name="Mondo S."/>
            <person name="Nolan M."/>
            <person name="Ohm R."/>
            <person name="Pangilinan J."/>
            <person name="Park H.-J."/>
            <person name="Ramirez L."/>
            <person name="Alfaro M."/>
            <person name="Sun H."/>
            <person name="Tritt A."/>
            <person name="Yoshinaga Y."/>
            <person name="Zwiers L.-H."/>
            <person name="Turgeon B."/>
            <person name="Goodwin S."/>
            <person name="Spatafora J."/>
            <person name="Crous P."/>
            <person name="Grigoriev I."/>
        </authorList>
    </citation>
    <scope>NUCLEOTIDE SEQUENCE</scope>
    <source>
        <strain evidence="1">CBS 262.69</strain>
    </source>
</reference>
<dbReference type="EMBL" id="ML996705">
    <property type="protein sequence ID" value="KAF2396793.1"/>
    <property type="molecule type" value="Genomic_DNA"/>
</dbReference>
<dbReference type="AlphaFoldDB" id="A0A6G1HL51"/>
<protein>
    <submittedName>
        <fullName evidence="1">Uncharacterized protein</fullName>
    </submittedName>
</protein>
<organism evidence="1 2">
    <name type="scientific">Trichodelitschia bisporula</name>
    <dbReference type="NCBI Taxonomy" id="703511"/>
    <lineage>
        <taxon>Eukaryota</taxon>
        <taxon>Fungi</taxon>
        <taxon>Dikarya</taxon>
        <taxon>Ascomycota</taxon>
        <taxon>Pezizomycotina</taxon>
        <taxon>Dothideomycetes</taxon>
        <taxon>Dothideomycetes incertae sedis</taxon>
        <taxon>Phaeotrichales</taxon>
        <taxon>Phaeotrichaceae</taxon>
        <taxon>Trichodelitschia</taxon>
    </lineage>
</organism>
<evidence type="ECO:0000313" key="1">
    <source>
        <dbReference type="EMBL" id="KAF2396793.1"/>
    </source>
</evidence>
<evidence type="ECO:0000313" key="2">
    <source>
        <dbReference type="Proteomes" id="UP000799640"/>
    </source>
</evidence>
<proteinExistence type="predicted"/>
<gene>
    <name evidence="1" type="ORF">EJ06DRAFT_533530</name>
</gene>
<name>A0A6G1HL51_9PEZI</name>
<accession>A0A6G1HL51</accession>